<dbReference type="GO" id="GO:0016020">
    <property type="term" value="C:membrane"/>
    <property type="evidence" value="ECO:0007669"/>
    <property type="project" value="UniProtKB-SubCell"/>
</dbReference>
<protein>
    <recommendedName>
        <fullName evidence="8">Colicin V production protein</fullName>
    </recommendedName>
</protein>
<evidence type="ECO:0000256" key="6">
    <source>
        <dbReference type="SAM" id="Phobius"/>
    </source>
</evidence>
<dbReference type="EMBL" id="VSSQ01031867">
    <property type="protein sequence ID" value="MPM82934.1"/>
    <property type="molecule type" value="Genomic_DNA"/>
</dbReference>
<feature type="transmembrane region" description="Helical" evidence="6">
    <location>
        <begin position="150"/>
        <end position="170"/>
    </location>
</feature>
<evidence type="ECO:0000256" key="4">
    <source>
        <dbReference type="ARBA" id="ARBA00023136"/>
    </source>
</evidence>
<dbReference type="InterPro" id="IPR003825">
    <property type="entry name" value="Colicin-V_CvpA"/>
</dbReference>
<evidence type="ECO:0000256" key="2">
    <source>
        <dbReference type="ARBA" id="ARBA00022692"/>
    </source>
</evidence>
<comment type="caution">
    <text evidence="7">The sequence shown here is derived from an EMBL/GenBank/DDBJ whole genome shotgun (WGS) entry which is preliminary data.</text>
</comment>
<proteinExistence type="predicted"/>
<evidence type="ECO:0000256" key="3">
    <source>
        <dbReference type="ARBA" id="ARBA00022989"/>
    </source>
</evidence>
<dbReference type="GO" id="GO:0009403">
    <property type="term" value="P:toxin biosynthetic process"/>
    <property type="evidence" value="ECO:0007669"/>
    <property type="project" value="InterPro"/>
</dbReference>
<dbReference type="AlphaFoldDB" id="A0A645D143"/>
<name>A0A645D143_9ZZZZ</name>
<keyword evidence="3 6" id="KW-1133">Transmembrane helix</keyword>
<feature type="region of interest" description="Disordered" evidence="5">
    <location>
        <begin position="70"/>
        <end position="102"/>
    </location>
</feature>
<keyword evidence="4 6" id="KW-0472">Membrane</keyword>
<feature type="compositionally biased region" description="Polar residues" evidence="5">
    <location>
        <begin position="82"/>
        <end position="102"/>
    </location>
</feature>
<accession>A0A645D143</accession>
<reference evidence="7" key="1">
    <citation type="submission" date="2019-08" db="EMBL/GenBank/DDBJ databases">
        <authorList>
            <person name="Kucharzyk K."/>
            <person name="Murdoch R.W."/>
            <person name="Higgins S."/>
            <person name="Loffler F."/>
        </authorList>
    </citation>
    <scope>NUCLEOTIDE SEQUENCE</scope>
</reference>
<sequence length="243" mass="26208">MPYLIYDAVIALILLFFGLRGRSRGLVLALCSLLAVITAFWGAGLVADALTPKAVELVLPKITSVIERQLQRNERPDAAPEDQTTQEDQTAPDSGETTADSSGLKTAIDALKLPAGAQDAVDQALKGLETVEQIPALLTAAIARATAETLVRLVIFLVSFALIMLAWTVFSRALDLVAKLPVLHFFNRTGGFLLGLLKGGALLFLAAWLARYLGDIIPQDAVDHTYLLRYFMTTNPLSYLAGI</sequence>
<feature type="transmembrane region" description="Helical" evidence="6">
    <location>
        <begin position="33"/>
        <end position="51"/>
    </location>
</feature>
<keyword evidence="2 6" id="KW-0812">Transmembrane</keyword>
<evidence type="ECO:0008006" key="8">
    <source>
        <dbReference type="Google" id="ProtNLM"/>
    </source>
</evidence>
<evidence type="ECO:0000256" key="5">
    <source>
        <dbReference type="SAM" id="MobiDB-lite"/>
    </source>
</evidence>
<comment type="subcellular location">
    <subcellularLocation>
        <location evidence="1">Membrane</location>
        <topology evidence="1">Multi-pass membrane protein</topology>
    </subcellularLocation>
</comment>
<gene>
    <name evidence="7" type="ORF">SDC9_129996</name>
</gene>
<feature type="transmembrane region" description="Helical" evidence="6">
    <location>
        <begin position="190"/>
        <end position="210"/>
    </location>
</feature>
<dbReference type="Pfam" id="PF02674">
    <property type="entry name" value="Colicin_V"/>
    <property type="match status" value="2"/>
</dbReference>
<organism evidence="7">
    <name type="scientific">bioreactor metagenome</name>
    <dbReference type="NCBI Taxonomy" id="1076179"/>
    <lineage>
        <taxon>unclassified sequences</taxon>
        <taxon>metagenomes</taxon>
        <taxon>ecological metagenomes</taxon>
    </lineage>
</organism>
<evidence type="ECO:0000256" key="1">
    <source>
        <dbReference type="ARBA" id="ARBA00004141"/>
    </source>
</evidence>
<evidence type="ECO:0000313" key="7">
    <source>
        <dbReference type="EMBL" id="MPM82934.1"/>
    </source>
</evidence>